<accession>A0A4V2F5L7</accession>
<feature type="chain" id="PRO_5020228673" description="PKD domain-containing protein" evidence="1">
    <location>
        <begin position="25"/>
        <end position="484"/>
    </location>
</feature>
<organism evidence="2 3">
    <name type="scientific">Aquimarina brevivitae</name>
    <dbReference type="NCBI Taxonomy" id="323412"/>
    <lineage>
        <taxon>Bacteria</taxon>
        <taxon>Pseudomonadati</taxon>
        <taxon>Bacteroidota</taxon>
        <taxon>Flavobacteriia</taxon>
        <taxon>Flavobacteriales</taxon>
        <taxon>Flavobacteriaceae</taxon>
        <taxon>Aquimarina</taxon>
    </lineage>
</organism>
<dbReference type="OrthoDB" id="1199198at2"/>
<gene>
    <name evidence="2" type="ORF">EV197_1835</name>
</gene>
<dbReference type="AlphaFoldDB" id="A0A4V2F5L7"/>
<dbReference type="PROSITE" id="PS51257">
    <property type="entry name" value="PROKAR_LIPOPROTEIN"/>
    <property type="match status" value="1"/>
</dbReference>
<protein>
    <recommendedName>
        <fullName evidence="4">PKD domain-containing protein</fullName>
    </recommendedName>
</protein>
<sequence>MKSKLIYIHVLVCLFLGVATSCVNDDSIFPDETEGTITPSISLVSYLDFIKNSDAPETQLCFQFVYPISLGLSANDSRVTIENYDALQNAISNQSLNFNIEGIAYPFQIIERGSATPVTIENEDVFLNVLRECEIPNFREDFEAYQNNCFELKYPVVLFSEAGDRTDIASDEALSQFLASQPETYQPLFEFPIRVTQLNTQEVVEVTSYFGFYRLIEACTAGCPSELSFTVERTNPEVLGYRFEAILPQDFTEAYDWFVGDRVIERDGPAVDGDNILEFEFDTPGTYFVCIKYQSPTCTQEIPFCQQIVVEEFCPIMEFTFEQEPGTTSYTFVADFEFIDRINYEWSVDDVVIATGGQNGNNTILQDLAPGLHNVCIKYENNTCPQGTGFCREIRVEPICPDLFFIAEQDGTNPAYNFFADFAGMNDITYNWTINGEFIETDGGPDGDNTLFFQFNPGTYQVCITTETPDCPNGVQFCEEIVIN</sequence>
<name>A0A4V2F5L7_9FLAO</name>
<keyword evidence="1" id="KW-0732">Signal</keyword>
<comment type="caution">
    <text evidence="2">The sequence shown here is derived from an EMBL/GenBank/DDBJ whole genome shotgun (WGS) entry which is preliminary data.</text>
</comment>
<dbReference type="Proteomes" id="UP000292262">
    <property type="component" value="Unassembled WGS sequence"/>
</dbReference>
<evidence type="ECO:0008006" key="4">
    <source>
        <dbReference type="Google" id="ProtNLM"/>
    </source>
</evidence>
<keyword evidence="3" id="KW-1185">Reference proteome</keyword>
<dbReference type="EMBL" id="SGXE01000002">
    <property type="protein sequence ID" value="RZS93259.1"/>
    <property type="molecule type" value="Genomic_DNA"/>
</dbReference>
<reference evidence="2 3" key="1">
    <citation type="submission" date="2019-02" db="EMBL/GenBank/DDBJ databases">
        <title>Genomic Encyclopedia of Type Strains, Phase IV (KMG-IV): sequencing the most valuable type-strain genomes for metagenomic binning, comparative biology and taxonomic classification.</title>
        <authorList>
            <person name="Goeker M."/>
        </authorList>
    </citation>
    <scope>NUCLEOTIDE SEQUENCE [LARGE SCALE GENOMIC DNA]</scope>
    <source>
        <strain evidence="2 3">DSM 17196</strain>
    </source>
</reference>
<proteinExistence type="predicted"/>
<feature type="signal peptide" evidence="1">
    <location>
        <begin position="1"/>
        <end position="24"/>
    </location>
</feature>
<evidence type="ECO:0000256" key="1">
    <source>
        <dbReference type="SAM" id="SignalP"/>
    </source>
</evidence>
<dbReference type="RefSeq" id="WP_130286399.1">
    <property type="nucleotide sequence ID" value="NZ_SGXE01000002.1"/>
</dbReference>
<evidence type="ECO:0000313" key="2">
    <source>
        <dbReference type="EMBL" id="RZS93259.1"/>
    </source>
</evidence>
<evidence type="ECO:0000313" key="3">
    <source>
        <dbReference type="Proteomes" id="UP000292262"/>
    </source>
</evidence>